<protein>
    <recommendedName>
        <fullName evidence="5">Carrier domain-containing protein</fullName>
    </recommendedName>
</protein>
<dbReference type="SUPFAM" id="SSF56801">
    <property type="entry name" value="Acetyl-CoA synthetase-like"/>
    <property type="match status" value="7"/>
</dbReference>
<dbReference type="SMART" id="SM00823">
    <property type="entry name" value="PKS_PP"/>
    <property type="match status" value="7"/>
</dbReference>
<dbReference type="Gene3D" id="3.40.50.12780">
    <property type="entry name" value="N-terminal domain of ligase-like"/>
    <property type="match status" value="1"/>
</dbReference>
<dbReference type="Pfam" id="PF00668">
    <property type="entry name" value="Condensation"/>
    <property type="match status" value="7"/>
</dbReference>
<dbReference type="Gene3D" id="2.30.38.10">
    <property type="entry name" value="Luciferase, Domain 3"/>
    <property type="match status" value="6"/>
</dbReference>
<dbReference type="InterPro" id="IPR006162">
    <property type="entry name" value="Ppantetheine_attach_site"/>
</dbReference>
<comment type="similarity">
    <text evidence="2">Belongs to the ATP-dependent AMP-binding enzyme family.</text>
</comment>
<dbReference type="Gene3D" id="3.40.50.1820">
    <property type="entry name" value="alpha/beta hydrolase"/>
    <property type="match status" value="1"/>
</dbReference>
<dbReference type="GO" id="GO:0005737">
    <property type="term" value="C:cytoplasm"/>
    <property type="evidence" value="ECO:0007669"/>
    <property type="project" value="TreeGrafter"/>
</dbReference>
<dbReference type="Pfam" id="PF00501">
    <property type="entry name" value="AMP-binding"/>
    <property type="match status" value="7"/>
</dbReference>
<dbReference type="Gene3D" id="3.30.559.30">
    <property type="entry name" value="Nonribosomal peptide synthetase, condensation domain"/>
    <property type="match status" value="7"/>
</dbReference>
<dbReference type="PANTHER" id="PTHR45527:SF1">
    <property type="entry name" value="FATTY ACID SYNTHASE"/>
    <property type="match status" value="1"/>
</dbReference>
<dbReference type="InterPro" id="IPR001242">
    <property type="entry name" value="Condensation_dom"/>
</dbReference>
<dbReference type="FunFam" id="3.40.50.980:FF:000001">
    <property type="entry name" value="Non-ribosomal peptide synthetase"/>
    <property type="match status" value="7"/>
</dbReference>
<dbReference type="InterPro" id="IPR020806">
    <property type="entry name" value="PKS_PP-bd"/>
</dbReference>
<sequence>EDAFARQVYQAPQGEIETALASIWRELLGVEQISRHDNFFALGGHSLLVVRMIESLRRIGLGVSVQTLFRHQTLRVLAQSVAQQREIQIPENRITADMTVLTPDLLPLIDLTQPEIDLIVGQVPGGMVNIQDIYGLSPLQEGILFHHLLADEGDPYLLTSQMAFADRALLDSYLVAVQQVVNRHDILRTAFIWQGLSVPAQVVWRQATLSVTELTLDPADGAISDQLTRRFDPRHHRIDLDQAPLLRFIMAQEEEGRWILLEQQHHLIGDHTTLEVLNSEVQAYLTGQEESLPVPVPFRNLVAQARLGISQAEHTRFFTEMLAEVDEPTLPFGLTEVHRDGSLVTESHQMLTAALNDRLRSQAKYLGVSLATLCHLAWAQVLSRTSGQEKVVFGTVLFGRMQAGEGADNGMGLFINTLPLRLDMDETPVRDSVQAAHTRLSGLLEHEHASLVLAQRCSGVASGTPLFNALLNYRHNTPLAASDEFISGIEFLDAQERTNYPFSLSVEDFGNALGLTAQVVQPFDPEKICGYMQQALESLIEALEQAPETPVRQLEILPEAERTLLLKTWNATETAYPDQWCIHQLFEQQVEKTPDATALVYEGQTLSYTELNTRANRLAHQLIALGVAPDQPVAICVSRSLAMVVGLLAVLKAGGAYVPLDPAYPGERLGHILNDVAPSVILADEAGCAVLGREALAGLTVLDPNLLPDQSDRNPQIPALTSRHLAYVIYTSGSTGTPKGVMVEHRSLLNLHGTLTERAFVSSPAPYRVSLNASISFDAALQNILGLLNGYTLVIVPQDVRADSAALLQFLAKTNLDVLDCTPMQLEMLLAAGLHQHQKALTLLIGGEPISVQTWQAVASIPQLTAYNVYGPTECTVDATLACIEPAHPYPTIGRPLANTRLYLLDKFGCPVPLGVVGELYIGGAGVARGYLNRPELTAERFLIDPFSEIPGARLYRTGDVARYLPDGNLEFLGRNDQQVKIRGFRIEPGEIEARLTEYPAVSEAVVLVLGEGQDKRLVAYVVAEPDDRLVTNLRAYLSTILPDYMVPAAFVRLETLPLTPNGKLDRQALPVPDEEAFARQVYEAPQGEMEQTLAAIWCELLGIEQIGRHDNFFALGGHSLLAVRMMNRIAALGVELPLSTLFKSPSLAAFVQEMRTRFDESRLGEQGNGLPAILPISREGALPLSFAQQRLWFLTQFEGVSETYHISMALRLCGQLNIDVLQQALDALFIRHEALRSVFVSVDGQPQVELLPTELGLPMRKYDLRKMPDADEQFECLCVQEAKTSFDLAGGPLIRAGLIQRADDDYVFLLTQHHIVSDGWSVGVLMSELSALYTAFSAGLPDPLPLLAIQYPDYAAWQRQWLLAERVQIQSDYWKMALADAPILLDLPTDRPRPPEQSFAGHVVSINLDAELTISLKHLSEQQGTTLFMTLLSAWAAVLSRLSGQDDVVIGTPSAGRNCQEVESLIGFFVNTLALRIDLSGAPNVAELLARVRQTALIAQEHQDLPFEQVVEIVQPPRRLAHTPLFQVMFAWQNNEHTDWTLPGLTMTPVDQVLDTVRFDLELNLFEEDDRIVGTLSYATALFDQATIERHVGYLRTVLQMMVADPQQPVGKIDILAPAERRLLLEIWNAAETAFPAQLCVHQLFEQQVEQTPDATALVYEEQTLSYVQLNAHANRLAHQLIALGITPDRRVAICMVRSPAMVVGLLAVLKAGGAYVPLDPAYPSERLVHILNDAAPVILLADNTGRAALGETGLTVLDPNILPDQPDRNPQISALTSRHLAYVIYTSGSTGRPKGVMVEHRGVVNLALAQITRFGVDKTSRILQFASSGFDASVSEIMTALSGGACLIIPTDIIRQEPRRLWSYLEERAVTHAFLPPALFREECDLPAITIKPTIIFAGEAPGSALFQMLCGWVNLFNDYGPTEITVCATSWPCPSNYTDASVPIGRPTVNTRVYLLDAYGQPVPLGAVGELYIGGVGVARGYLHRLELTAERFLADPFSHVPDARMYRTGDLARYLPDGNLIFVGRNDQQIKIRGFRIEPGEIEARLMEHPAVQETLVLGLGDGQDKRLVAYVVAVANEELVNNLRAYLSAILPDYMVPAAFVRLETFPLTPNGKLDRRALPAPDEAAFARQVYAAPQGEMEIALVSVWRELLGVEQISRHDNFFALGGHSLLAVRMIERLRRMGLGMSVQALFQHQTLNVLAQSLSQHLEIRVPDNGITPDTSVLTPEMLPLIDLTQPDIDAIVEQIPGGIANIQDIYALSPLQDGILFHHLLAKEGDPYLLVSQMAFADRLRLDRYLEAVQRVVDRHDILRTAFVWQGLSVPAQVVCRQAQLLVTDLTLDPADGPVNEQLAQRFDPLRHGIDLCQAPLLRFVAAQETDGRWMVLQLLHHLIGDHTTLEVMDREVQAYLAGQESSLPAPVPFRNLVAQVRLGVSQEEHTRFFTEMLAEVDEPTLPFGLTEVHCDGSQVTESHRMLPAELNDRLRSQARRLNVSLAALCHLAWAQVLSRTSGQEHVVFGTVLFGRMAAGEGADNGMGLFINTLPLRLDMDNTPVQDSVQAAHRRLAGLLTHEHASLVLAQRCSQVQGGRPLFSALLNYRHNVMPLAENSHESGIEYLSSQERTNYPLMLSVEDFGDALGLTAQIVQPFDPERVCGYIQQALESLVTALEQAPETPVRALEILPETERTLLLKTWNATEIAYPDRLCIHQLFEQQVEKKSDAPALVYEGQTLSYAELNTHANRLAHQLMALGVTPDQRVAICVARSPAMVVGMLAVLKAGGAYVPLDPDYPGERLLHILHDAAPVVLLADNTGRVALGEQVLSGLIVLDPNILPDQPDSNPQVPALTPRHLAYVIYTSGSTGMPKGVMIEHWNTVNFLCWAQQVFAAEEVRETLFSTSMNFDLSVFECFMPLSRGAAIHLVDDVLSLMQHTLPVTLINSVPSAMKPLLQDQALTDSIHTVNLAGEPLKGALIKQVFDETPVQRLCNLYGPSETTTYSTWLSLSRGETVVESIGRPIANTSVYLLDAAGQPVPLGVVGEIYIGGAGVVRGYLNRPELTAEHFLTDPFSDKADARMYRTGDLARYLPDGKLEFLGRNDQQVKIRGFRIEPGEIEARLTEYPAIQEAVVLALGDGQDKRLVAYVVVETDNRLAASLHTYLSALLPDYMVPAAFVCLEAFPLTPNGKLDRRALPVPDEAAFAHRIYAVPQGDTEIALAAIWRELLGVEQVSRHDSFFALGGHSLLAVRMVERLRHLGLMWSVRDLFQFPVLSELAQVRQPHQTVVVPVNIITPETTALTPAMLPLIDLTQTDIDGIVAQVPGGIANIQDIYALSPLQDGILFHHLLENEGDPYLLVGQMAFADRKLLDRYLAAVQQVIDRHDILRTAFIWQGLSVPAQVVCRQARLSITELTLDPADGPVNEQLALRFDPRRHRIDLCQAPLLRFVAAQETDGRWIVLQLLHHLIGDHSTLEMMVSEVRAYLAGQGDSLPVPIPFRNLVTQARLGVSQEAHTRFFTDMLAEVDEPTLMFGLTAVHHDGSQVTESHRMLTAELNDRLRSQARRLNVSLAALCHLAWAQVLSCTSGQEQAVFGTVLFGRMQAGEGADSGMGLFINTLPLRLDMDDTPVRDCVRTAHIRLAGLLEHEHASLALIQRCSGVASGTPLFNTLLNYRHSALPAAADEISDGVEFLGGQERTNYPFVLSVEDFGDALGLTAQIVQPFDPARICDYMQQALESLVEALECSPETPARALEILPEIERTLLLETWNATETAYPDRLCIHQLFEQQVEKNPDATALVDENQTLSYAELNARANRLAHQLIVLGVEPDQRVAICVSRSLAMIVGLLAVLKAGGAYVPLDPAYPGERMVHILTDAAPAVLLADNVGRAALGAEVSAALTVLDPNILPDQPDNNPQIPELTSRHLAYVIYTSGSTGTPKGVMVEHRGLVNLTLDKIAQFGIGADSRILQFASLGFDASVWEIMMVLAGGATLVIPADIVRQDPGRLWHYLEEQTVTHACVTPALLREGADLSAITIKPTLILGGEAPSAVLIQALKGKATLFNAYGPTEITVCATSWRCPSDYTGMLIPIGRPTANTWLYLLDAHGQPVPLGAMGELYIGGAGVARGYLNRPELTAERFLIDPFSDKPEARMYRSGDLARYLPDGNLEFLGRNDQQVKIRGFRIEPGEIETRLTEHPVVREARVLALGDGQDKRLVAYVVTQADEGLAVSLRAYLSAILPDYMVPAAFVRLEAFPLTPNGKLDHRALPAPDGEALARRVYEAPQGETEIALAAIWRELLGVEQISRYDNFFALGGHSLLVIRMIESLRRIGLGVSVQTLYQHQTLRVLAQSVAQHREIQLPENCITPEMTALTPDRLPLIDLTQPEIDLIIGQVPGGMTNIQDIYALSPLQEGILFHHLLANEGDPYLLAGQMAFTDRPLLDRYLAAVQQVVDRHDILRTAFIWQGLSVPAQVVWRQATLSVTELTLDPVDGPISDQLTQRFDLHRYRLDLGQAPLLRFVIAQDEDGRWILLELHHHLIGDHTTLDVMSHEVQAYLAGQEGSLPAPVPFRNLVAQARLGVSQAEHTRFFTDMLAEVDEPTLSFGLAEVHRDGSQVTESHRMLATGLNARLRGQSRRLGVSLASLCHVAWAQVLSRTSGQKKVVFGTVLFGRMQAGEGADNSMGLFINTLPLRLDMDDTPVQESVLAAHSRLAGLLVHEHASLALAQRCSGVVSGTPLFNALLNYRHNALPITSDELISGIEFLGGQERTNYPLELSVEDFGEALGLTAQVVQPFEPERICEYMQQALESLAEVLEQAPETPVWQLEILPETERTLLLKTWNAAETVFPDPLCIHQLFEQQVKKTPDVTALEYQEQCFSYAELNACANQLAHQLIALGVKPDQRVAICVSRSPAMVVGMLAVLKAGGAYVPLDIAYPVERLAHILNDAKPMVVLADDAGQMALGEDLLTGLLVLDPNTRLVQPASNPPVPALTPQHLAYVIYTSGSTGQPKGVMIEHQAIYQRSLGFNETYAVTAQDRVLQFASFAFDASVEEFFSSLCNGAMLVIRDDSWLVSIQTFIALIRQYRITVMSLPTLFWSELAALPLPECLRLIIIGGEAVKKSAIQAWFVQKTYRPRLLNTYGPTENTVIATCKAILSPEDVTSIGRPVKNTCIYLLDSNGQPVPLGGTGEIYIGGVGVARGYLSQPELTAERFLVDPFSDNPNARMYRSGDLARYLPDGNLEFLGRNDHQVKIRGFRIEPGEIETRLMEYPTVQEAVVLALGEGQDKRLIAYVVAEIDDGLVNRLREHLSTLLPDYMVPAAFVQLDAFPLTPNGKLDRRALPAPGEEAFARQIYEAPQGEMETALAAIWRELLGIEQISRHDNFFALGGHSLLVVRMIEYLRRIGLGVSVQTLFRHQTLRVLAQSLDQHREIQVPENRITPNTTVLTPDMLPLINLIQPDIDLIVGKVPGGIENIQDIYALSPLQEGILFHHLLAGEGDPYLLTGQMAFTDRSLLDRYLAAIQQVIDRHDILRTAFIWQGLSVPAQVVWRQAPLLVTELKLPPADGPISDQLARRFDPRHYRLDLSQAPLLRFIVAQETGGRWVVLQLQHHLIGDHTTMEVMNREVQAYLAGQETHLPAPVPFRNLVAQARLGVSQEEHTRFFTEMLAEVDEPTLPFGLTEVHRDGSQVMESHRMLTIALNDRLRSQARYLGVSLAALCHLAWAQVLSRTSGQEKVVFGTVLFGRMQAGDGADSGMGLFINTLPLRLDINDTPVRDSVQSAHTRLAGLLEHEHASLALAQRCSSVQGETPLFSSLLNYRHNALLVTSDEIIGGIEFLDGQERTNYPFVLSVEDFGDALGLTVQVVQPFEPERLCGYMQQALESLVAALEQTPEMPIRALEILPEAERTLLLKTWNTTETAYPDQLCIHQLFERHAEKNPDLTALIYEEQTFSYAELNSRANRLAHQLIALGVVPDQRIAICVSRSPAMVVGLLAVLKAGGVYVPLDPAYPGERLANILNDAAPSVLLADEAGRVVLGEDAFAGLTVLDPNILFDRSDSNPQIPALTARHLVYVIYTSGSTGTPKGVMVEHRGLVNLIVEKISQFNIDADSRVLQFASLGFDASVWEIMMALGSGASLVIPVDIVRQDLHRLWRYLEEQTVTHACLTPALLRDGADLPEITIRPTLILGGEAPSAALIKTLCGRATLFNAYGPTEVTVCATTWRCPSDYNDALIPIGRPTTNTRVYLLDTHGQLVPLGVEGELYLGGAGVARGYLNRPELTTERFLTDPFSDADDARMYRTGDLARYLPDGNLVFVGRNDQQVKIRGFRIEPGEIEFQLTAHPVVREALVLVLGDGQDKRLVAYVVAEADDGLVNRLRTDLSAILPDYMVPAAFVCLDEFPLTPHGKLDRRALPAPDQNAFVRQVYEAPQGEAETALAAIWSELLGVEQISRHDSFFALGGHSLLAVRMVERLRNLGLMLAVRDLFQSPVLSELVQTLGQHQAVVVPPNVITPTITVLTPAMLPLIDLTQPEIEHIIGQVPGGIANIQDIYALSPLQDGILFHHLLANEGDPYLLTGQMAFADRSLLDRYLAAVQQVVDRHDILRTAFIWQGLSVPAQVVWRQAPISVIELTLDPVDGPICDQLAQRFDPRQYRLDLGQAPLVRFVIAQEVGGRWIVLQLMHHLIGDHTTLEVMNREVQAYLTGQEGSLPTPAPFRNLVAQVRLGVSQEEHIRFFTDMLDGVDEPTLPFGLTEVRHDGSLVTESHRMLTTELNDRLRTQARHLEVSLAALCHLAWAQVLSRTSGQENVVFGSVLFGRMQAGEGADSGMGLFINTLPLRLDMDDTPVRDSVRTAHTRLAGLLEHEHASLALAQRCSGVAGGTPLFNTLLNYRHSALPETADEILNGIEFLGGQERTNYPFVLSVEDFGDALGLTAQIVQPFDPARICDYMQRALESLVEALEQTPETAVRALNILPETERRLLLRTWNATETVYPEQLCIHQLFEQQVEKTPEAIALIEGDKTLSYAELNAHANRLAHQLIEQGVRPDTRVAILLERSIELVVAQLAILKAGAVYVPIDPKVPDERKNWLINDCSATLLLTDAQSDIPVDLTVPQFRFSGEKDAIRGADCLNLSLPRSSASMAYIMYTSGSTGTPKGVMVHHRAVIRLVINNGYAEIEQDDRVAFTANPAFDASTFEVWAPLLNGGALVVIDHDMLLTPYELVRTLQAHRVTVLWLTIGLFNRLAPALSPVLPQIKVLIFGGDIPDLHVIAQVLDNHPPQQLLQAYGPSEGTTFTTMYPIVALPQGATRIPIGQPIANTRVYLLDADGQPVPIGVIGEIYVGGDGVARGYLNRPELTAERFLIDPFSDNSAARMYRTGDLARYLPDGNLEFLGRNDQQVKIRGFRIEPGEIEARLAEHPAVRESVVLALGEGPDKRLVAYVVAPADEGLAVSLRAYLSAILPDYMVPSAFVHLDAFPLTLGGKLDRRALPAPDNEAYVRQVYQAPQGETETVLAAIWRELLGVEQISRHDNFFTLGGHSLLAMRMTDLAAGRGLVCALNALFQFPVLAELAAKIASDLLSQPQSGAILVRSAGTELPLFFVPSGMGDYSYVFGLAQQIQPGYPIYALPWSSVNEEPMSTMEEQAARMISLIKAVQPTGPYRICGYSSGGVLAYAVTQRLLHTGETVNFLGLIDTPAPRYLGQQKIPPKHQFFSELARQSGKECTKEMAALYQQIDELNLVQFIEAAQKLALYPANLCPDLIAKRWEQIENYAQIVREYEPQVLAMTLHQFYAMEPSPSISFITDEELVSLSIEPSLGWKQIIPDTSLQLIAIPGNHFSMLEDNKHKTALAQVLNIALAMRCDEGGLCY</sequence>
<dbReference type="InterPro" id="IPR036736">
    <property type="entry name" value="ACP-like_sf"/>
</dbReference>
<dbReference type="PATRIC" id="fig|1389415.4.peg.5054"/>
<dbReference type="GO" id="GO:0031177">
    <property type="term" value="F:phosphopantetheine binding"/>
    <property type="evidence" value="ECO:0007669"/>
    <property type="project" value="InterPro"/>
</dbReference>
<comment type="cofactor">
    <cofactor evidence="1">
        <name>pantetheine 4'-phosphate</name>
        <dbReference type="ChEBI" id="CHEBI:47942"/>
    </cofactor>
</comment>
<comment type="caution">
    <text evidence="6">The sequence shown here is derived from an EMBL/GenBank/DDBJ whole genome shotgun (WGS) entry which is preliminary data.</text>
</comment>
<dbReference type="Pfam" id="PF00975">
    <property type="entry name" value="Thioesterase"/>
    <property type="match status" value="1"/>
</dbReference>
<dbReference type="InterPro" id="IPR009081">
    <property type="entry name" value="PP-bd_ACP"/>
</dbReference>
<dbReference type="FunFam" id="2.30.38.10:FF:000001">
    <property type="entry name" value="Non-ribosomal peptide synthetase PvdI"/>
    <property type="match status" value="7"/>
</dbReference>
<dbReference type="GO" id="GO:0043041">
    <property type="term" value="P:amino acid activation for nonribosomal peptide biosynthetic process"/>
    <property type="evidence" value="ECO:0007669"/>
    <property type="project" value="TreeGrafter"/>
</dbReference>
<dbReference type="Gene3D" id="3.40.50.980">
    <property type="match status" value="12"/>
</dbReference>
<dbReference type="Gene3D" id="3.30.300.30">
    <property type="match status" value="7"/>
</dbReference>
<dbReference type="PROSITE" id="PS00012">
    <property type="entry name" value="PHOSPHOPANTETHEINE"/>
    <property type="match status" value="6"/>
</dbReference>
<evidence type="ECO:0000256" key="3">
    <source>
        <dbReference type="ARBA" id="ARBA00022450"/>
    </source>
</evidence>
<dbReference type="CDD" id="cd19544">
    <property type="entry name" value="E-C_NRPS"/>
    <property type="match status" value="6"/>
</dbReference>
<keyword evidence="7" id="KW-1185">Reference proteome</keyword>
<dbReference type="RefSeq" id="WP_023046592.1">
    <property type="nucleotide sequence ID" value="NZ_AXDT01000379.1"/>
</dbReference>
<dbReference type="InterPro" id="IPR001031">
    <property type="entry name" value="Thioesterase"/>
</dbReference>
<dbReference type="PANTHER" id="PTHR45527">
    <property type="entry name" value="NONRIBOSOMAL PEPTIDE SYNTHETASE"/>
    <property type="match status" value="1"/>
</dbReference>
<dbReference type="EMBL" id="AXDT01000379">
    <property type="protein sequence ID" value="ERT10334.1"/>
    <property type="molecule type" value="Genomic_DNA"/>
</dbReference>
<dbReference type="Proteomes" id="UP000017133">
    <property type="component" value="Unassembled WGS sequence"/>
</dbReference>
<proteinExistence type="inferred from homology"/>
<organism evidence="6 7">
    <name type="scientific">Photorhabdus temperata J3</name>
    <dbReference type="NCBI Taxonomy" id="1389415"/>
    <lineage>
        <taxon>Bacteria</taxon>
        <taxon>Pseudomonadati</taxon>
        <taxon>Pseudomonadota</taxon>
        <taxon>Gammaproteobacteria</taxon>
        <taxon>Enterobacterales</taxon>
        <taxon>Morganellaceae</taxon>
        <taxon>Photorhabdus</taxon>
    </lineage>
</organism>
<evidence type="ECO:0000313" key="7">
    <source>
        <dbReference type="Proteomes" id="UP000017133"/>
    </source>
</evidence>
<dbReference type="GO" id="GO:0044550">
    <property type="term" value="P:secondary metabolite biosynthetic process"/>
    <property type="evidence" value="ECO:0007669"/>
    <property type="project" value="UniProtKB-ARBA"/>
</dbReference>
<accession>U7QQT9</accession>
<feature type="domain" description="Carrier" evidence="5">
    <location>
        <begin position="6421"/>
        <end position="6495"/>
    </location>
</feature>
<dbReference type="InterPro" id="IPR042099">
    <property type="entry name" value="ANL_N_sf"/>
</dbReference>
<dbReference type="Gene3D" id="1.10.1200.10">
    <property type="entry name" value="ACP-like"/>
    <property type="match status" value="8"/>
</dbReference>
<evidence type="ECO:0000256" key="2">
    <source>
        <dbReference type="ARBA" id="ARBA00006432"/>
    </source>
</evidence>
<dbReference type="Pfam" id="PF13193">
    <property type="entry name" value="AMP-binding_C"/>
    <property type="match status" value="7"/>
</dbReference>
<dbReference type="Gene3D" id="3.30.559.10">
    <property type="entry name" value="Chloramphenicol acetyltransferase-like domain"/>
    <property type="match status" value="7"/>
</dbReference>
<feature type="non-terminal residue" evidence="6">
    <location>
        <position position="1"/>
    </location>
</feature>
<dbReference type="InterPro" id="IPR025110">
    <property type="entry name" value="AMP-bd_C"/>
</dbReference>
<dbReference type="GO" id="GO:0003824">
    <property type="term" value="F:catalytic activity"/>
    <property type="evidence" value="ECO:0007669"/>
    <property type="project" value="InterPro"/>
</dbReference>
<dbReference type="FunFam" id="1.10.1200.10:FF:000016">
    <property type="entry name" value="Non-ribosomal peptide synthase"/>
    <property type="match status" value="3"/>
</dbReference>
<dbReference type="NCBIfam" id="NF003417">
    <property type="entry name" value="PRK04813.1"/>
    <property type="match status" value="7"/>
</dbReference>
<feature type="domain" description="Carrier" evidence="5">
    <location>
        <begin position="1085"/>
        <end position="1159"/>
    </location>
</feature>
<evidence type="ECO:0000256" key="1">
    <source>
        <dbReference type="ARBA" id="ARBA00001957"/>
    </source>
</evidence>
<keyword evidence="4" id="KW-0597">Phosphoprotein</keyword>
<dbReference type="FunFam" id="3.30.300.30:FF:000010">
    <property type="entry name" value="Enterobactin synthetase component F"/>
    <property type="match status" value="7"/>
</dbReference>
<dbReference type="CDD" id="cd05930">
    <property type="entry name" value="A_NRPS"/>
    <property type="match status" value="5"/>
</dbReference>
<feature type="domain" description="Carrier" evidence="5">
    <location>
        <begin position="11"/>
        <end position="85"/>
    </location>
</feature>
<evidence type="ECO:0000259" key="5">
    <source>
        <dbReference type="PROSITE" id="PS50075"/>
    </source>
</evidence>
<feature type="domain" description="Carrier" evidence="5">
    <location>
        <begin position="5350"/>
        <end position="5424"/>
    </location>
</feature>
<dbReference type="CDD" id="cd19531">
    <property type="entry name" value="LCL_NRPS-like"/>
    <property type="match status" value="1"/>
</dbReference>
<dbReference type="InterPro" id="IPR020845">
    <property type="entry name" value="AMP-binding_CS"/>
</dbReference>
<reference evidence="6 7" key="1">
    <citation type="submission" date="2013-10" db="EMBL/GenBank/DDBJ databases">
        <title>Whole Genome Shotgun Sequence of Photorhabdus temperata J3.</title>
        <authorList>
            <person name="Park G.-S."/>
            <person name="Hong S.-J."/>
            <person name="Shin J.-H."/>
        </authorList>
    </citation>
    <scope>NUCLEOTIDE SEQUENCE [LARGE SCALE GENOMIC DNA]</scope>
    <source>
        <strain evidence="6 7">J3</strain>
    </source>
</reference>
<dbReference type="InterPro" id="IPR029058">
    <property type="entry name" value="AB_hydrolase_fold"/>
</dbReference>
<evidence type="ECO:0000313" key="6">
    <source>
        <dbReference type="EMBL" id="ERT10334.1"/>
    </source>
</evidence>
<dbReference type="InterPro" id="IPR045851">
    <property type="entry name" value="AMP-bd_C_sf"/>
</dbReference>
<dbReference type="FunFam" id="3.30.559.30:FF:000001">
    <property type="entry name" value="Non-ribosomal peptide synthetase"/>
    <property type="match status" value="1"/>
</dbReference>
<feature type="domain" description="Carrier" evidence="5">
    <location>
        <begin position="4277"/>
        <end position="4351"/>
    </location>
</feature>
<keyword evidence="3" id="KW-0596">Phosphopantetheine</keyword>
<dbReference type="SUPFAM" id="SSF53474">
    <property type="entry name" value="alpha/beta-Hydrolases"/>
    <property type="match status" value="1"/>
</dbReference>
<gene>
    <name evidence="6" type="ORF">O185_25505</name>
</gene>
<dbReference type="FunFam" id="1.10.1200.10:FF:000005">
    <property type="entry name" value="Nonribosomal peptide synthetase 1"/>
    <property type="match status" value="5"/>
</dbReference>
<evidence type="ECO:0000256" key="4">
    <source>
        <dbReference type="ARBA" id="ARBA00022553"/>
    </source>
</evidence>
<dbReference type="CDD" id="cd12117">
    <property type="entry name" value="A_NRPS_Srf_like"/>
    <property type="match status" value="1"/>
</dbReference>
<dbReference type="InterPro" id="IPR000873">
    <property type="entry name" value="AMP-dep_synth/lig_dom"/>
</dbReference>
<dbReference type="NCBIfam" id="NF004282">
    <property type="entry name" value="PRK05691.1"/>
    <property type="match status" value="16"/>
</dbReference>
<dbReference type="InterPro" id="IPR010071">
    <property type="entry name" value="AA_adenyl_dom"/>
</dbReference>
<feature type="domain" description="Carrier" evidence="5">
    <location>
        <begin position="7496"/>
        <end position="7570"/>
    </location>
</feature>
<dbReference type="PROSITE" id="PS00455">
    <property type="entry name" value="AMP_BINDING"/>
    <property type="match status" value="7"/>
</dbReference>
<dbReference type="NCBIfam" id="TIGR01733">
    <property type="entry name" value="AA-adenyl-dom"/>
    <property type="match status" value="7"/>
</dbReference>
<dbReference type="SUPFAM" id="SSF47336">
    <property type="entry name" value="ACP-like"/>
    <property type="match status" value="8"/>
</dbReference>
<dbReference type="SUPFAM" id="SSF52777">
    <property type="entry name" value="CoA-dependent acyltransferases"/>
    <property type="match status" value="14"/>
</dbReference>
<dbReference type="InterPro" id="IPR023213">
    <property type="entry name" value="CAT-like_dom_sf"/>
</dbReference>
<dbReference type="FunFam" id="3.40.50.12780:FF:000012">
    <property type="entry name" value="Non-ribosomal peptide synthetase"/>
    <property type="match status" value="7"/>
</dbReference>
<dbReference type="GO" id="GO:0072330">
    <property type="term" value="P:monocarboxylic acid biosynthetic process"/>
    <property type="evidence" value="ECO:0007669"/>
    <property type="project" value="UniProtKB-ARBA"/>
</dbReference>
<name>U7QQT9_PHOTE</name>
<feature type="domain" description="Carrier" evidence="5">
    <location>
        <begin position="2139"/>
        <end position="2213"/>
    </location>
</feature>
<dbReference type="Pfam" id="PF00550">
    <property type="entry name" value="PP-binding"/>
    <property type="match status" value="8"/>
</dbReference>
<dbReference type="PROSITE" id="PS50075">
    <property type="entry name" value="CARRIER"/>
    <property type="match status" value="8"/>
</dbReference>
<feature type="domain" description="Carrier" evidence="5">
    <location>
        <begin position="3206"/>
        <end position="3280"/>
    </location>
</feature>